<reference evidence="4 5" key="1">
    <citation type="journal article" date="2019" name="Int. J. Syst. Evol. Microbiol.">
        <title>The Global Catalogue of Microorganisms (GCM) 10K type strain sequencing project: providing services to taxonomists for standard genome sequencing and annotation.</title>
        <authorList>
            <consortium name="The Broad Institute Genomics Platform"/>
            <consortium name="The Broad Institute Genome Sequencing Center for Infectious Disease"/>
            <person name="Wu L."/>
            <person name="Ma J."/>
        </authorList>
    </citation>
    <scope>NUCLEOTIDE SEQUENCE [LARGE SCALE GENOMIC DNA]</scope>
    <source>
        <strain evidence="4 5">JCM 15921</strain>
    </source>
</reference>
<comment type="caution">
    <text evidence="4">The sequence shown here is derived from an EMBL/GenBank/DDBJ whole genome shotgun (WGS) entry which is preliminary data.</text>
</comment>
<accession>A0ABN2ZKI5</accession>
<sequence length="141" mass="14785">MTLGDAAGKPPTGAAQPNSGVHPRPPQVVDESKLQDLVDHVGRTAAATFASNFLALLRDRLTQVHTALGTADPEHALDAVLSLKTSSAMVGAEQLTRYCTGLEKELREGRIPNADALPRIAADLRPALTDVLASMPPDTDG</sequence>
<proteinExistence type="predicted"/>
<feature type="region of interest" description="Disordered" evidence="2">
    <location>
        <begin position="1"/>
        <end position="28"/>
    </location>
</feature>
<protein>
    <recommendedName>
        <fullName evidence="3">HPt domain-containing protein</fullName>
    </recommendedName>
</protein>
<feature type="domain" description="HPt" evidence="3">
    <location>
        <begin position="42"/>
        <end position="141"/>
    </location>
</feature>
<evidence type="ECO:0000313" key="5">
    <source>
        <dbReference type="Proteomes" id="UP001500102"/>
    </source>
</evidence>
<comment type="caution">
    <text evidence="1">Lacks conserved residue(s) required for the propagation of feature annotation.</text>
</comment>
<evidence type="ECO:0000313" key="4">
    <source>
        <dbReference type="EMBL" id="GAA2143657.1"/>
    </source>
</evidence>
<dbReference type="Gene3D" id="1.20.120.160">
    <property type="entry name" value="HPT domain"/>
    <property type="match status" value="1"/>
</dbReference>
<organism evidence="4 5">
    <name type="scientific">Arthrobacter humicola</name>
    <dbReference type="NCBI Taxonomy" id="409291"/>
    <lineage>
        <taxon>Bacteria</taxon>
        <taxon>Bacillati</taxon>
        <taxon>Actinomycetota</taxon>
        <taxon>Actinomycetes</taxon>
        <taxon>Micrococcales</taxon>
        <taxon>Micrococcaceae</taxon>
        <taxon>Arthrobacter</taxon>
    </lineage>
</organism>
<evidence type="ECO:0000256" key="2">
    <source>
        <dbReference type="SAM" id="MobiDB-lite"/>
    </source>
</evidence>
<dbReference type="Pfam" id="PF01627">
    <property type="entry name" value="Hpt"/>
    <property type="match status" value="1"/>
</dbReference>
<evidence type="ECO:0000259" key="3">
    <source>
        <dbReference type="PROSITE" id="PS50894"/>
    </source>
</evidence>
<dbReference type="EMBL" id="BAAAQB010000041">
    <property type="protein sequence ID" value="GAA2143657.1"/>
    <property type="molecule type" value="Genomic_DNA"/>
</dbReference>
<dbReference type="SUPFAM" id="SSF47226">
    <property type="entry name" value="Histidine-containing phosphotransfer domain, HPT domain"/>
    <property type="match status" value="1"/>
</dbReference>
<keyword evidence="5" id="KW-1185">Reference proteome</keyword>
<name>A0ABN2ZKI5_9MICC</name>
<dbReference type="InterPro" id="IPR036641">
    <property type="entry name" value="HPT_dom_sf"/>
</dbReference>
<evidence type="ECO:0000256" key="1">
    <source>
        <dbReference type="PROSITE-ProRule" id="PRU00110"/>
    </source>
</evidence>
<dbReference type="InterPro" id="IPR008207">
    <property type="entry name" value="Sig_transdc_His_kin_Hpt_dom"/>
</dbReference>
<dbReference type="PROSITE" id="PS50894">
    <property type="entry name" value="HPT"/>
    <property type="match status" value="1"/>
</dbReference>
<gene>
    <name evidence="4" type="ORF">GCM10009825_34240</name>
</gene>
<dbReference type="Proteomes" id="UP001500102">
    <property type="component" value="Unassembled WGS sequence"/>
</dbReference>